<name>A0A366JUM2_CYTFI</name>
<evidence type="ECO:0000313" key="2">
    <source>
        <dbReference type="EMBL" id="RBP92872.1"/>
    </source>
</evidence>
<accession>A0A366JUM2</accession>
<dbReference type="Gene3D" id="3.30.750.24">
    <property type="entry name" value="STAS domain"/>
    <property type="match status" value="1"/>
</dbReference>
<dbReference type="SMART" id="SM00091">
    <property type="entry name" value="PAS"/>
    <property type="match status" value="1"/>
</dbReference>
<dbReference type="Pfam" id="PF13426">
    <property type="entry name" value="PAS_9"/>
    <property type="match status" value="1"/>
</dbReference>
<dbReference type="InterPro" id="IPR002645">
    <property type="entry name" value="STAS_dom"/>
</dbReference>
<dbReference type="NCBIfam" id="TIGR00229">
    <property type="entry name" value="sensory_box"/>
    <property type="match status" value="1"/>
</dbReference>
<dbReference type="InterPro" id="IPR000014">
    <property type="entry name" value="PAS"/>
</dbReference>
<dbReference type="OrthoDB" id="2702602at2"/>
<dbReference type="PROSITE" id="PS50801">
    <property type="entry name" value="STAS"/>
    <property type="match status" value="1"/>
</dbReference>
<dbReference type="RefSeq" id="WP_113882872.1">
    <property type="nucleotide sequence ID" value="NZ_QNSF01000006.1"/>
</dbReference>
<sequence>MYENIEGINYKEVIEYALDPIIVHSQLKIIYINEAAERFFRASRDQVIGASPLDIFKDTSKPSITKRISGAYSKPAEVIEETIYRMDGTPVEVELYCHPIKIEGTRAIQTYVKDITERKKQNKAQYEMNMQINELASRIVPLLEGIAVLPLLGVINQNRAEQLLELVPVNVQEQGVSRLIIDCSGIYKIDNLVIDYLFKINNVLKLLGVKCILTGVRPQLAVEAVKIGLNLNSIITFSNVKDALYFLGVNSKTDTSY</sequence>
<reference evidence="2 3" key="1">
    <citation type="submission" date="2018-06" db="EMBL/GenBank/DDBJ databases">
        <title>Freshwater and sediment microbial communities from various areas in North America, analyzing microbe dynamics in response to fracking.</title>
        <authorList>
            <person name="Lamendella R."/>
        </authorList>
    </citation>
    <scope>NUCLEOTIDE SEQUENCE [LARGE SCALE GENOMIC DNA]</scope>
    <source>
        <strain evidence="2 3">14_TX</strain>
    </source>
</reference>
<dbReference type="CDD" id="cd00130">
    <property type="entry name" value="PAS"/>
    <property type="match status" value="1"/>
</dbReference>
<feature type="domain" description="STAS" evidence="1">
    <location>
        <begin position="136"/>
        <end position="247"/>
    </location>
</feature>
<dbReference type="Pfam" id="PF01740">
    <property type="entry name" value="STAS"/>
    <property type="match status" value="1"/>
</dbReference>
<dbReference type="InterPro" id="IPR051932">
    <property type="entry name" value="Bact_StressResp_Reg"/>
</dbReference>
<dbReference type="Gene3D" id="3.30.450.20">
    <property type="entry name" value="PAS domain"/>
    <property type="match status" value="1"/>
</dbReference>
<evidence type="ECO:0000313" key="3">
    <source>
        <dbReference type="Proteomes" id="UP000252731"/>
    </source>
</evidence>
<evidence type="ECO:0000259" key="1">
    <source>
        <dbReference type="PROSITE" id="PS50801"/>
    </source>
</evidence>
<organism evidence="2 3">
    <name type="scientific">Cytobacillus firmus</name>
    <name type="common">Bacillus firmus</name>
    <dbReference type="NCBI Taxonomy" id="1399"/>
    <lineage>
        <taxon>Bacteria</taxon>
        <taxon>Bacillati</taxon>
        <taxon>Bacillota</taxon>
        <taxon>Bacilli</taxon>
        <taxon>Bacillales</taxon>
        <taxon>Bacillaceae</taxon>
        <taxon>Cytobacillus</taxon>
    </lineage>
</organism>
<dbReference type="Proteomes" id="UP000252731">
    <property type="component" value="Unassembled WGS sequence"/>
</dbReference>
<proteinExistence type="predicted"/>
<dbReference type="InterPro" id="IPR036513">
    <property type="entry name" value="STAS_dom_sf"/>
</dbReference>
<dbReference type="CDD" id="cd07041">
    <property type="entry name" value="STAS_RsbR_RsbS_like"/>
    <property type="match status" value="1"/>
</dbReference>
<dbReference type="SUPFAM" id="SSF52091">
    <property type="entry name" value="SpoIIaa-like"/>
    <property type="match status" value="1"/>
</dbReference>
<gene>
    <name evidence="2" type="ORF">DFO70_1061</name>
</gene>
<dbReference type="PANTHER" id="PTHR33745">
    <property type="entry name" value="RSBT ANTAGONIST PROTEIN RSBS-RELATED"/>
    <property type="match status" value="1"/>
</dbReference>
<dbReference type="EMBL" id="QNSF01000006">
    <property type="protein sequence ID" value="RBP92872.1"/>
    <property type="molecule type" value="Genomic_DNA"/>
</dbReference>
<dbReference type="SUPFAM" id="SSF55785">
    <property type="entry name" value="PYP-like sensor domain (PAS domain)"/>
    <property type="match status" value="1"/>
</dbReference>
<dbReference type="InterPro" id="IPR035965">
    <property type="entry name" value="PAS-like_dom_sf"/>
</dbReference>
<keyword evidence="3" id="KW-1185">Reference proteome</keyword>
<dbReference type="PANTHER" id="PTHR33745:SF8">
    <property type="entry name" value="BLUE-LIGHT PHOTORECEPTOR"/>
    <property type="match status" value="1"/>
</dbReference>
<comment type="caution">
    <text evidence="2">The sequence shown here is derived from an EMBL/GenBank/DDBJ whole genome shotgun (WGS) entry which is preliminary data.</text>
</comment>
<protein>
    <submittedName>
        <fullName evidence="2">PAS domain S-box-containing protein</fullName>
    </submittedName>
</protein>
<dbReference type="AlphaFoldDB" id="A0A366JUM2"/>